<dbReference type="Gene3D" id="3.20.20.80">
    <property type="entry name" value="Glycosidases"/>
    <property type="match status" value="1"/>
</dbReference>
<dbReference type="SUPFAM" id="SSF51011">
    <property type="entry name" value="Glycosyl hydrolase domain"/>
    <property type="match status" value="1"/>
</dbReference>
<feature type="domain" description="Glycosyl hydrolase family 13 catalytic" evidence="2">
    <location>
        <begin position="72"/>
        <end position="486"/>
    </location>
</feature>
<organism evidence="3">
    <name type="scientific">mine drainage metagenome</name>
    <dbReference type="NCBI Taxonomy" id="410659"/>
    <lineage>
        <taxon>unclassified sequences</taxon>
        <taxon>metagenomes</taxon>
        <taxon>ecological metagenomes</taxon>
    </lineage>
</organism>
<evidence type="ECO:0000259" key="2">
    <source>
        <dbReference type="SMART" id="SM00642"/>
    </source>
</evidence>
<gene>
    <name evidence="3" type="primary">glgX_5</name>
    <name evidence="3" type="ORF">GALL_422050</name>
</gene>
<dbReference type="CDD" id="cd11326">
    <property type="entry name" value="AmyAc_Glg_debranch"/>
    <property type="match status" value="1"/>
</dbReference>
<dbReference type="EMBL" id="MLJW01001962">
    <property type="protein sequence ID" value="OIQ76121.1"/>
    <property type="molecule type" value="Genomic_DNA"/>
</dbReference>
<evidence type="ECO:0000313" key="3">
    <source>
        <dbReference type="EMBL" id="OIQ76121.1"/>
    </source>
</evidence>
<dbReference type="InterPro" id="IPR006047">
    <property type="entry name" value="GH13_cat_dom"/>
</dbReference>
<evidence type="ECO:0000256" key="1">
    <source>
        <dbReference type="SAM" id="MobiDB-lite"/>
    </source>
</evidence>
<dbReference type="AlphaFoldDB" id="A0A1J5PXB5"/>
<dbReference type="SUPFAM" id="SSF51445">
    <property type="entry name" value="(Trans)glycosidases"/>
    <property type="match status" value="1"/>
</dbReference>
<dbReference type="InterPro" id="IPR013780">
    <property type="entry name" value="Glyco_hydro_b"/>
</dbReference>
<dbReference type="NCBIfam" id="TIGR02100">
    <property type="entry name" value="glgX_debranch"/>
    <property type="match status" value="1"/>
</dbReference>
<protein>
    <submittedName>
        <fullName evidence="3">Glycogen debranching enzyme</fullName>
        <ecNumber evidence="3">3.2.1.-</ecNumber>
    </submittedName>
</protein>
<dbReference type="PANTHER" id="PTHR43002">
    <property type="entry name" value="GLYCOGEN DEBRANCHING ENZYME"/>
    <property type="match status" value="1"/>
</dbReference>
<name>A0A1J5PXB5_9ZZZZ</name>
<reference evidence="3" key="1">
    <citation type="submission" date="2016-10" db="EMBL/GenBank/DDBJ databases">
        <title>Sequence of Gallionella enrichment culture.</title>
        <authorList>
            <person name="Poehlein A."/>
            <person name="Muehling M."/>
            <person name="Daniel R."/>
        </authorList>
    </citation>
    <scope>NUCLEOTIDE SEQUENCE</scope>
</reference>
<dbReference type="InterPro" id="IPR013783">
    <property type="entry name" value="Ig-like_fold"/>
</dbReference>
<dbReference type="InterPro" id="IPR011837">
    <property type="entry name" value="Glycogen_debranch_GlgX"/>
</dbReference>
<comment type="caution">
    <text evidence="3">The sequence shown here is derived from an EMBL/GenBank/DDBJ whole genome shotgun (WGS) entry which is preliminary data.</text>
</comment>
<dbReference type="GO" id="GO:0004135">
    <property type="term" value="F:amylo-alpha-1,6-glucosidase activity"/>
    <property type="evidence" value="ECO:0007669"/>
    <property type="project" value="InterPro"/>
</dbReference>
<dbReference type="EC" id="3.2.1.-" evidence="3"/>
<feature type="compositionally biased region" description="Polar residues" evidence="1">
    <location>
        <begin position="388"/>
        <end position="397"/>
    </location>
</feature>
<dbReference type="GO" id="GO:0005980">
    <property type="term" value="P:glycogen catabolic process"/>
    <property type="evidence" value="ECO:0007669"/>
    <property type="project" value="InterPro"/>
</dbReference>
<dbReference type="SMART" id="SM00642">
    <property type="entry name" value="Aamy"/>
    <property type="match status" value="1"/>
</dbReference>
<feature type="region of interest" description="Disordered" evidence="1">
    <location>
        <begin position="379"/>
        <end position="402"/>
    </location>
</feature>
<sequence>MLDPYAHSVSGSLVYDPAIYAHRAEDPWGTGNPDEMDTRDSAPFVQKSVVTRYEPRDVHRPMTPWSQTVIYEAHVRGLTAKHPDIDPTIRGTYAALGHPAVIAHLKRVGATAIELMPIHQFLTEPSVAERNLQNYWGYNPILFAAPHAQYASTDDPVTELQIAVDALHEAGIEVILDVVLNHTAEAGVDGPMLSLRGIDNRAYYRMAESGAYDDVTGCGNTIEARHSHVVRYLADSLRWWAEVVGVDGFRFDLAAALARSVRRVKTSSSLFTALSQDPTLRELKLIAEPWDAAPGGYALGAFPEPWREWNDRYRDSVRTFWLADLASNKPRGVRELASRLSGSSDFFPTRGPSASINFITAHDGFSLADLVSYQQKHNLRNGEENRDGTTNNSSWNVGQEGGSDDEQINLIRQRLQRSLLATTLLSAGVPMITMGDEVGRTQEGSNNAYTLPIGATNEENDLALNWQWQPWQRDLLETTALLTSLRRMNPLLTRADFITGDTNRATARKDLAWFGDHGIELTSAEWEDESRQTLSYYVENRSGQDHSLLVVLHAAATPATVTLPGSAWITRAYLVLDTNVTGSPARIDAFGPNDEIVMAPHSVQAFLVQR</sequence>
<keyword evidence="3" id="KW-0378">Hydrolase</keyword>
<dbReference type="Gene3D" id="2.60.40.1180">
    <property type="entry name" value="Golgi alpha-mannosidase II"/>
    <property type="match status" value="1"/>
</dbReference>
<proteinExistence type="predicted"/>
<accession>A0A1J5PXB5</accession>
<dbReference type="InterPro" id="IPR017853">
    <property type="entry name" value="GH"/>
</dbReference>
<dbReference type="Gene3D" id="2.60.40.10">
    <property type="entry name" value="Immunoglobulins"/>
    <property type="match status" value="1"/>
</dbReference>
<keyword evidence="3" id="KW-0326">Glycosidase</keyword>